<reference evidence="1 2" key="2">
    <citation type="submission" date="2018-06" db="EMBL/GenBank/DDBJ databases">
        <title>Metagenomic assembly of (sub)arctic Cyanobacteria and their associated microbiome from non-axenic cultures.</title>
        <authorList>
            <person name="Baurain D."/>
        </authorList>
    </citation>
    <scope>NUCLEOTIDE SEQUENCE [LARGE SCALE GENOMIC DNA]</scope>
    <source>
        <strain evidence="1">ULC027bin1</strain>
    </source>
</reference>
<dbReference type="AlphaFoldDB" id="A0A2W4ZJK4"/>
<organism evidence="1 2">
    <name type="scientific">Phormidesmis priestleyi</name>
    <dbReference type="NCBI Taxonomy" id="268141"/>
    <lineage>
        <taxon>Bacteria</taxon>
        <taxon>Bacillati</taxon>
        <taxon>Cyanobacteriota</taxon>
        <taxon>Cyanophyceae</taxon>
        <taxon>Leptolyngbyales</taxon>
        <taxon>Leptolyngbyaceae</taxon>
        <taxon>Phormidesmis</taxon>
    </lineage>
</organism>
<protein>
    <submittedName>
        <fullName evidence="1">Uncharacterized protein</fullName>
    </submittedName>
</protein>
<name>A0A2W4ZJK4_9CYAN</name>
<dbReference type="EMBL" id="QBMP01000036">
    <property type="protein sequence ID" value="PZO58345.1"/>
    <property type="molecule type" value="Genomic_DNA"/>
</dbReference>
<gene>
    <name evidence="1" type="ORF">DCF15_05540</name>
</gene>
<evidence type="ECO:0000313" key="2">
    <source>
        <dbReference type="Proteomes" id="UP000249794"/>
    </source>
</evidence>
<sequence>MDDWFKQLQTELNKAAHDSSHWFSEVSHQAEAAVESWIEGSAKLFEDIDSAIAPTLNNLTEQVDSSLDIGLEAIDQQLVPWIEETTAPVTCTVNPWLQNHPTCIGCQHYHGAYYGEAMLVCGMHPYGPEDKSCEDWESVWQKSSGKDL</sequence>
<proteinExistence type="predicted"/>
<comment type="caution">
    <text evidence="1">The sequence shown here is derived from an EMBL/GenBank/DDBJ whole genome shotgun (WGS) entry which is preliminary data.</text>
</comment>
<dbReference type="Proteomes" id="UP000249794">
    <property type="component" value="Unassembled WGS sequence"/>
</dbReference>
<evidence type="ECO:0000313" key="1">
    <source>
        <dbReference type="EMBL" id="PZO58345.1"/>
    </source>
</evidence>
<accession>A0A2W4ZJK4</accession>
<reference evidence="2" key="1">
    <citation type="submission" date="2018-04" db="EMBL/GenBank/DDBJ databases">
        <authorList>
            <person name="Cornet L."/>
        </authorList>
    </citation>
    <scope>NUCLEOTIDE SEQUENCE [LARGE SCALE GENOMIC DNA]</scope>
</reference>